<evidence type="ECO:0000256" key="3">
    <source>
        <dbReference type="ARBA" id="ARBA00023172"/>
    </source>
</evidence>
<evidence type="ECO:0000256" key="1">
    <source>
        <dbReference type="ARBA" id="ARBA00008857"/>
    </source>
</evidence>
<keyword evidence="3" id="KW-0233">DNA recombination</keyword>
<dbReference type="Pfam" id="PF00589">
    <property type="entry name" value="Phage_integrase"/>
    <property type="match status" value="1"/>
</dbReference>
<dbReference type="Proteomes" id="UP000240739">
    <property type="component" value="Unassembled WGS sequence"/>
</dbReference>
<accession>A0A2T4UDF6</accession>
<dbReference type="InterPro" id="IPR010998">
    <property type="entry name" value="Integrase_recombinase_N"/>
</dbReference>
<dbReference type="CDD" id="cd01189">
    <property type="entry name" value="INT_ICEBs1_C_like"/>
    <property type="match status" value="1"/>
</dbReference>
<proteinExistence type="inferred from homology"/>
<dbReference type="PROSITE" id="PS51900">
    <property type="entry name" value="CB"/>
    <property type="match status" value="1"/>
</dbReference>
<keyword evidence="8" id="KW-1185">Reference proteome</keyword>
<dbReference type="PANTHER" id="PTHR30349">
    <property type="entry name" value="PHAGE INTEGRASE-RELATED"/>
    <property type="match status" value="1"/>
</dbReference>
<comment type="caution">
    <text evidence="7">The sequence shown here is derived from an EMBL/GenBank/DDBJ whole genome shotgun (WGS) entry which is preliminary data.</text>
</comment>
<dbReference type="Gene3D" id="1.10.443.10">
    <property type="entry name" value="Intergrase catalytic core"/>
    <property type="match status" value="1"/>
</dbReference>
<dbReference type="GO" id="GO:0006310">
    <property type="term" value="P:DNA recombination"/>
    <property type="evidence" value="ECO:0007669"/>
    <property type="project" value="UniProtKB-KW"/>
</dbReference>
<dbReference type="InterPro" id="IPR013762">
    <property type="entry name" value="Integrase-like_cat_sf"/>
</dbReference>
<reference evidence="7 8" key="1">
    <citation type="submission" date="2018-03" db="EMBL/GenBank/DDBJ databases">
        <title>Aquarubrobacter algicola gen. nov., sp. nov., a novel actinobacterium isolated from shallow eutrophic lake during the end of cyanobacterial harmful algal blooms.</title>
        <authorList>
            <person name="Chun S.J."/>
        </authorList>
    </citation>
    <scope>NUCLEOTIDE SEQUENCE [LARGE SCALE GENOMIC DNA]</scope>
    <source>
        <strain evidence="7 8">Seoho-28</strain>
    </source>
</reference>
<protein>
    <recommendedName>
        <fullName evidence="9">Site-specific integrase</fullName>
    </recommendedName>
</protein>
<dbReference type="Gene3D" id="1.10.150.130">
    <property type="match status" value="1"/>
</dbReference>
<sequence>MATRPKRGSRNGIEWRTANDGRVSYRAVLNTKATGKWNGPWRTAQAEAKADRVKAQGEAAAGVRRKSSGETLRDAWETFYAGAKAGTIPDRTRKPYAESTLRGYERCWRLRVDAEFGAHKLDAIRHEDLQAFVDRMSAAGLSGGTIDNTIDPLRSIYRRALKRGTVAVNPTLDLDIPKSVGEPMRFASREEVAALLAALPDGERAFWATAFYGGLRRGELRALKWSSVKFSDAQHGPHIHVTQSWDDVGGDKAPKSASGVRRVPIVPMLAAALKAHKLATGRDGSDFVFGRTATEPFTSSTVRSRALRAWKRANEERAEELGRKLRDDERLEPITAHQCRHTCASMLIAAGCNAKALSVVLGHADIAITFNRYGHMMPGGEAEVGRLLGAYLASAPVAADAEVVAL</sequence>
<dbReference type="GO" id="GO:0003677">
    <property type="term" value="F:DNA binding"/>
    <property type="evidence" value="ECO:0007669"/>
    <property type="project" value="UniProtKB-UniRule"/>
</dbReference>
<dbReference type="AlphaFoldDB" id="A0A2T4UDF6"/>
<evidence type="ECO:0000256" key="4">
    <source>
        <dbReference type="PROSITE-ProRule" id="PRU01248"/>
    </source>
</evidence>
<dbReference type="GO" id="GO:0015074">
    <property type="term" value="P:DNA integration"/>
    <property type="evidence" value="ECO:0007669"/>
    <property type="project" value="InterPro"/>
</dbReference>
<dbReference type="PROSITE" id="PS51898">
    <property type="entry name" value="TYR_RECOMBINASE"/>
    <property type="match status" value="1"/>
</dbReference>
<dbReference type="InterPro" id="IPR044068">
    <property type="entry name" value="CB"/>
</dbReference>
<dbReference type="InterPro" id="IPR002104">
    <property type="entry name" value="Integrase_catalytic"/>
</dbReference>
<keyword evidence="2 4" id="KW-0238">DNA-binding</keyword>
<organism evidence="7 8">
    <name type="scientific">Paraconexibacter algicola</name>
    <dbReference type="NCBI Taxonomy" id="2133960"/>
    <lineage>
        <taxon>Bacteria</taxon>
        <taxon>Bacillati</taxon>
        <taxon>Actinomycetota</taxon>
        <taxon>Thermoleophilia</taxon>
        <taxon>Solirubrobacterales</taxon>
        <taxon>Paraconexibacteraceae</taxon>
        <taxon>Paraconexibacter</taxon>
    </lineage>
</organism>
<evidence type="ECO:0000259" key="6">
    <source>
        <dbReference type="PROSITE" id="PS51900"/>
    </source>
</evidence>
<dbReference type="OrthoDB" id="1822491at2"/>
<dbReference type="SUPFAM" id="SSF56349">
    <property type="entry name" value="DNA breaking-rejoining enzymes"/>
    <property type="match status" value="1"/>
</dbReference>
<evidence type="ECO:0008006" key="9">
    <source>
        <dbReference type="Google" id="ProtNLM"/>
    </source>
</evidence>
<evidence type="ECO:0000259" key="5">
    <source>
        <dbReference type="PROSITE" id="PS51898"/>
    </source>
</evidence>
<feature type="domain" description="Tyr recombinase" evidence="5">
    <location>
        <begin position="182"/>
        <end position="386"/>
    </location>
</feature>
<name>A0A2T4UDF6_9ACTN</name>
<dbReference type="EMBL" id="PYYB01000003">
    <property type="protein sequence ID" value="PTL55515.1"/>
    <property type="molecule type" value="Genomic_DNA"/>
</dbReference>
<evidence type="ECO:0000313" key="7">
    <source>
        <dbReference type="EMBL" id="PTL55515.1"/>
    </source>
</evidence>
<evidence type="ECO:0000256" key="2">
    <source>
        <dbReference type="ARBA" id="ARBA00023125"/>
    </source>
</evidence>
<comment type="similarity">
    <text evidence="1">Belongs to the 'phage' integrase family.</text>
</comment>
<dbReference type="InterPro" id="IPR050090">
    <property type="entry name" value="Tyrosine_recombinase_XerCD"/>
</dbReference>
<evidence type="ECO:0000313" key="8">
    <source>
        <dbReference type="Proteomes" id="UP000240739"/>
    </source>
</evidence>
<dbReference type="InterPro" id="IPR011010">
    <property type="entry name" value="DNA_brk_join_enz"/>
</dbReference>
<gene>
    <name evidence="7" type="ORF">C7Y72_17860</name>
</gene>
<dbReference type="PANTHER" id="PTHR30349:SF64">
    <property type="entry name" value="PROPHAGE INTEGRASE INTD-RELATED"/>
    <property type="match status" value="1"/>
</dbReference>
<feature type="domain" description="Core-binding (CB)" evidence="6">
    <location>
        <begin position="67"/>
        <end position="161"/>
    </location>
</feature>
<dbReference type="RefSeq" id="WP_107570558.1">
    <property type="nucleotide sequence ID" value="NZ_PYYB01000003.1"/>
</dbReference>